<reference evidence="3 4" key="1">
    <citation type="submission" date="2020-07" db="EMBL/GenBank/DDBJ databases">
        <title>Sequencing the genomes of 1000 actinobacteria strains.</title>
        <authorList>
            <person name="Klenk H.-P."/>
        </authorList>
    </citation>
    <scope>NUCLEOTIDE SEQUENCE [LARGE SCALE GENOMIC DNA]</scope>
    <source>
        <strain evidence="3 4">DSM 45772</strain>
    </source>
</reference>
<evidence type="ECO:0000256" key="1">
    <source>
        <dbReference type="SAM" id="MobiDB-lite"/>
    </source>
</evidence>
<dbReference type="EMBL" id="JACCBN010000001">
    <property type="protein sequence ID" value="NYD37315.1"/>
    <property type="molecule type" value="Genomic_DNA"/>
</dbReference>
<organism evidence="3 4">
    <name type="scientific">Actinomycetospora corticicola</name>
    <dbReference type="NCBI Taxonomy" id="663602"/>
    <lineage>
        <taxon>Bacteria</taxon>
        <taxon>Bacillati</taxon>
        <taxon>Actinomycetota</taxon>
        <taxon>Actinomycetes</taxon>
        <taxon>Pseudonocardiales</taxon>
        <taxon>Pseudonocardiaceae</taxon>
        <taxon>Actinomycetospora</taxon>
    </lineage>
</organism>
<evidence type="ECO:0000313" key="3">
    <source>
        <dbReference type="EMBL" id="NYD37315.1"/>
    </source>
</evidence>
<keyword evidence="4" id="KW-1185">Reference proteome</keyword>
<feature type="chain" id="PRO_5039476698" evidence="2">
    <location>
        <begin position="17"/>
        <end position="67"/>
    </location>
</feature>
<gene>
    <name evidence="3" type="ORF">BJ983_003417</name>
</gene>
<evidence type="ECO:0000313" key="4">
    <source>
        <dbReference type="Proteomes" id="UP000535890"/>
    </source>
</evidence>
<keyword evidence="2" id="KW-0732">Signal</keyword>
<protein>
    <submittedName>
        <fullName evidence="3">Uncharacterized protein</fullName>
    </submittedName>
</protein>
<dbReference type="Proteomes" id="UP000535890">
    <property type="component" value="Unassembled WGS sequence"/>
</dbReference>
<feature type="region of interest" description="Disordered" evidence="1">
    <location>
        <begin position="30"/>
        <end position="67"/>
    </location>
</feature>
<sequence>MSFASNALLAAGSSVAAWLTAPLVSAAVHGTTDQRTLASWKDETGPIPLPRLDDHRDGGFDAAARHA</sequence>
<feature type="signal peptide" evidence="2">
    <location>
        <begin position="1"/>
        <end position="16"/>
    </location>
</feature>
<accession>A0A7Y9J6J0</accession>
<dbReference type="AlphaFoldDB" id="A0A7Y9J6J0"/>
<proteinExistence type="predicted"/>
<dbReference type="RefSeq" id="WP_179794886.1">
    <property type="nucleotide sequence ID" value="NZ_BAABHP010000014.1"/>
</dbReference>
<comment type="caution">
    <text evidence="3">The sequence shown here is derived from an EMBL/GenBank/DDBJ whole genome shotgun (WGS) entry which is preliminary data.</text>
</comment>
<name>A0A7Y9J6J0_9PSEU</name>
<evidence type="ECO:0000256" key="2">
    <source>
        <dbReference type="SAM" id="SignalP"/>
    </source>
</evidence>